<evidence type="ECO:0000313" key="2">
    <source>
        <dbReference type="Proteomes" id="UP001558534"/>
    </source>
</evidence>
<proteinExistence type="predicted"/>
<keyword evidence="2" id="KW-1185">Reference proteome</keyword>
<dbReference type="Proteomes" id="UP001558534">
    <property type="component" value="Unassembled WGS sequence"/>
</dbReference>
<organism evidence="1 2">
    <name type="scientific">Lysinibacillus xylanilyticus</name>
    <dbReference type="NCBI Taxonomy" id="582475"/>
    <lineage>
        <taxon>Bacteria</taxon>
        <taxon>Bacillati</taxon>
        <taxon>Bacillota</taxon>
        <taxon>Bacilli</taxon>
        <taxon>Bacillales</taxon>
        <taxon>Bacillaceae</taxon>
        <taxon>Lysinibacillus</taxon>
    </lineage>
</organism>
<gene>
    <name evidence="1" type="ORF">AB1300_24725</name>
</gene>
<protein>
    <recommendedName>
        <fullName evidence="3">Restriction endonuclease type IV Mrr domain-containing protein</fullName>
    </recommendedName>
</protein>
<evidence type="ECO:0008006" key="3">
    <source>
        <dbReference type="Google" id="ProtNLM"/>
    </source>
</evidence>
<comment type="caution">
    <text evidence="1">The sequence shown here is derived from an EMBL/GenBank/DDBJ whole genome shotgun (WGS) entry which is preliminary data.</text>
</comment>
<accession>A0ABV3W511</accession>
<name>A0ABV3W511_9BACI</name>
<evidence type="ECO:0000313" key="1">
    <source>
        <dbReference type="EMBL" id="MEX3748286.1"/>
    </source>
</evidence>
<dbReference type="EMBL" id="JBFRHK010000028">
    <property type="protein sequence ID" value="MEX3748286.1"/>
    <property type="molecule type" value="Genomic_DNA"/>
</dbReference>
<reference evidence="1 2" key="1">
    <citation type="submission" date="2024-07" db="EMBL/GenBank/DDBJ databases">
        <title>Characterization of a bacterium isolated from hydrolysated instant sea cucumber by whole-genome sequencing and metabolomics.</title>
        <authorList>
            <person name="Luo X."/>
            <person name="Zhang Z."/>
            <person name="Zheng Z."/>
            <person name="Zhang W."/>
            <person name="Ming T."/>
            <person name="Jiao L."/>
            <person name="Su X."/>
            <person name="Kong F."/>
            <person name="Xu J."/>
        </authorList>
    </citation>
    <scope>NUCLEOTIDE SEQUENCE [LARGE SCALE GENOMIC DNA]</scope>
    <source>
        <strain evidence="1 2">XL-2024</strain>
    </source>
</reference>
<dbReference type="RefSeq" id="WP_368638674.1">
    <property type="nucleotide sequence ID" value="NZ_JBFRHK010000028.1"/>
</dbReference>
<sequence>MVQDYQWFLIELTFPDDINICVNDIKRIFEDNIIKYKWIIKSTVILDNDNAPSEKEIAQLYERFCEYISDKDSIVEEFDLTYYKANEIMFNLDIKDSGMDEEEFISQLARISDSEIEEYDSEANLIKKVDYAEDTYSKKPLLHNIRCENIAIFTLKTLNLGVAFIGYMKFKDSLKITIKVFNFDLLKYLTENIDNLFKNIEWEDNIDWKLLLSRKVSKGYRENKKHISQNSLMQSFLKMTKSKDNDGKIRFLLKNLLDKGYLTEDNYIEIAKLSNITRFIQRYNRIIKNNLRDTSLWIDTSLGVVFKENDRANPERIQQMSLVENIYAPPQHLLHYIRAYWHQDYVESIFEVVKEKINTNQEDIKIVEMITDYQFDLIRTGQPTKSSRDIDLLLRLRNIKNASEFIIAVEAKRNASEFKSVKNDIVQKISARYADIFTGFVAVAYFEKSGDELDESIVRWGEDDNIIEKTCVLCASNEIDKIEEKIINAINRICI</sequence>